<keyword evidence="2" id="KW-1185">Reference proteome</keyword>
<dbReference type="Proteomes" id="UP000789901">
    <property type="component" value="Unassembled WGS sequence"/>
</dbReference>
<evidence type="ECO:0000313" key="1">
    <source>
        <dbReference type="EMBL" id="CAG8827435.1"/>
    </source>
</evidence>
<protein>
    <submittedName>
        <fullName evidence="1">18336_t:CDS:1</fullName>
    </submittedName>
</protein>
<sequence>FGGSNKNKENRTLLLVEDKDIIENQNQKVAYLVWVNKKKLVGIVFKVKFNRKTPVVTREINGFNTEKKKSITWKLKIEDLIRLFSLKKNITKQ</sequence>
<reference evidence="1 2" key="1">
    <citation type="submission" date="2021-06" db="EMBL/GenBank/DDBJ databases">
        <authorList>
            <person name="Kallberg Y."/>
            <person name="Tangrot J."/>
            <person name="Rosling A."/>
        </authorList>
    </citation>
    <scope>NUCLEOTIDE SEQUENCE [LARGE SCALE GENOMIC DNA]</scope>
    <source>
        <strain evidence="1 2">120-4 pot B 10/14</strain>
    </source>
</reference>
<feature type="non-terminal residue" evidence="1">
    <location>
        <position position="1"/>
    </location>
</feature>
<accession>A0ABN7WEX7</accession>
<evidence type="ECO:0000313" key="2">
    <source>
        <dbReference type="Proteomes" id="UP000789901"/>
    </source>
</evidence>
<comment type="caution">
    <text evidence="1">The sequence shown here is derived from an EMBL/GenBank/DDBJ whole genome shotgun (WGS) entry which is preliminary data.</text>
</comment>
<gene>
    <name evidence="1" type="ORF">GMARGA_LOCUS29405</name>
</gene>
<organism evidence="1 2">
    <name type="scientific">Gigaspora margarita</name>
    <dbReference type="NCBI Taxonomy" id="4874"/>
    <lineage>
        <taxon>Eukaryota</taxon>
        <taxon>Fungi</taxon>
        <taxon>Fungi incertae sedis</taxon>
        <taxon>Mucoromycota</taxon>
        <taxon>Glomeromycotina</taxon>
        <taxon>Glomeromycetes</taxon>
        <taxon>Diversisporales</taxon>
        <taxon>Gigasporaceae</taxon>
        <taxon>Gigaspora</taxon>
    </lineage>
</organism>
<dbReference type="EMBL" id="CAJVQB010039495">
    <property type="protein sequence ID" value="CAG8827435.1"/>
    <property type="molecule type" value="Genomic_DNA"/>
</dbReference>
<proteinExistence type="predicted"/>
<name>A0ABN7WEX7_GIGMA</name>